<name>A0A0P1ARY4_PLAHL</name>
<evidence type="ECO:0000313" key="1">
    <source>
        <dbReference type="EMBL" id="CEG44062.1"/>
    </source>
</evidence>
<proteinExistence type="predicted"/>
<keyword evidence="2" id="KW-1185">Reference proteome</keyword>
<sequence>MKFIDFDLHLKPFPIACNSTKTKHLTRQNSRPIGEEVEYGLSTLLGVLIALDRLWDTPLPLPSLFIPDTQ</sequence>
<dbReference type="AlphaFoldDB" id="A0A0P1ARY4"/>
<dbReference type="Proteomes" id="UP000054928">
    <property type="component" value="Unassembled WGS sequence"/>
</dbReference>
<protein>
    <submittedName>
        <fullName evidence="1">Uncharacterized protein</fullName>
    </submittedName>
</protein>
<dbReference type="GeneID" id="36409387"/>
<dbReference type="RefSeq" id="XP_024580431.1">
    <property type="nucleotide sequence ID" value="XM_024730122.1"/>
</dbReference>
<reference evidence="2" key="1">
    <citation type="submission" date="2014-09" db="EMBL/GenBank/DDBJ databases">
        <authorList>
            <person name="Sharma Rahul"/>
            <person name="Thines Marco"/>
        </authorList>
    </citation>
    <scope>NUCLEOTIDE SEQUENCE [LARGE SCALE GENOMIC DNA]</scope>
</reference>
<dbReference type="EMBL" id="CCYD01000810">
    <property type="protein sequence ID" value="CEG44062.1"/>
    <property type="molecule type" value="Genomic_DNA"/>
</dbReference>
<organism evidence="1 2">
    <name type="scientific">Plasmopara halstedii</name>
    <name type="common">Downy mildew of sunflower</name>
    <dbReference type="NCBI Taxonomy" id="4781"/>
    <lineage>
        <taxon>Eukaryota</taxon>
        <taxon>Sar</taxon>
        <taxon>Stramenopiles</taxon>
        <taxon>Oomycota</taxon>
        <taxon>Peronosporomycetes</taxon>
        <taxon>Peronosporales</taxon>
        <taxon>Peronosporaceae</taxon>
        <taxon>Plasmopara</taxon>
    </lineage>
</organism>
<evidence type="ECO:0000313" key="2">
    <source>
        <dbReference type="Proteomes" id="UP000054928"/>
    </source>
</evidence>
<accession>A0A0P1ARY4</accession>